<dbReference type="AlphaFoldDB" id="A0A0M8MUR9"/>
<comment type="caution">
    <text evidence="1">The sequence shown here is derived from an EMBL/GenBank/DDBJ whole genome shotgun (WGS) entry which is preliminary data.</text>
</comment>
<evidence type="ECO:0000313" key="2">
    <source>
        <dbReference type="Proteomes" id="UP000053831"/>
    </source>
</evidence>
<dbReference type="Pfam" id="PF05704">
    <property type="entry name" value="Caps_synth"/>
    <property type="match status" value="1"/>
</dbReference>
<dbReference type="InterPro" id="IPR008441">
    <property type="entry name" value="AfumC-like_glycosyl_Trfase"/>
</dbReference>
<protein>
    <recommendedName>
        <fullName evidence="3">Capsule polysaccharide biosynthesis protein</fullName>
    </recommendedName>
</protein>
<accession>A0A0M8MUR9</accession>
<organism evidence="1 2">
    <name type="scientific">Escovopsis weberi</name>
    <dbReference type="NCBI Taxonomy" id="150374"/>
    <lineage>
        <taxon>Eukaryota</taxon>
        <taxon>Fungi</taxon>
        <taxon>Dikarya</taxon>
        <taxon>Ascomycota</taxon>
        <taxon>Pezizomycotina</taxon>
        <taxon>Sordariomycetes</taxon>
        <taxon>Hypocreomycetidae</taxon>
        <taxon>Hypocreales</taxon>
        <taxon>Hypocreaceae</taxon>
        <taxon>Escovopsis</taxon>
    </lineage>
</organism>
<evidence type="ECO:0008006" key="3">
    <source>
        <dbReference type="Google" id="ProtNLM"/>
    </source>
</evidence>
<dbReference type="GO" id="GO:0016757">
    <property type="term" value="F:glycosyltransferase activity"/>
    <property type="evidence" value="ECO:0007669"/>
    <property type="project" value="InterPro"/>
</dbReference>
<dbReference type="Gene3D" id="3.90.550.20">
    <property type="match status" value="1"/>
</dbReference>
<dbReference type="OrthoDB" id="409543at2759"/>
<dbReference type="SUPFAM" id="SSF53448">
    <property type="entry name" value="Nucleotide-diphospho-sugar transferases"/>
    <property type="match status" value="1"/>
</dbReference>
<dbReference type="Proteomes" id="UP000053831">
    <property type="component" value="Unassembled WGS sequence"/>
</dbReference>
<sequence>MDGRICPMPAGCRALPEQSLDLRPDSEIDLELLHPKPVTDDKNVWFFWDKGFERMHPYSQRTVRTWHRRLSKKGWVVRVIDRVPGSPLNISAFCDIHDPKDFPKSFAEETITGAYAAQINSDLIRYPLLLKYGGVYADAGMIQIGDLDLIWDQVIANPESPYEIVAYNCGDVHERVLANYFMMAARSNPVFERCHRLLMEIWAADGGKNSTHGMGRSSLIKHAPLKIGHSWSFEEDGKVYSPSDIDEMLADYLIQGYVMTLVLGLIDPEDGWNGPEYSAKHIYAMDYMVGSQLINEMTAWNSPKQFRLMSLQMPREGELESEEQKEAREIVEACLTRSWGFKLAHGLIVRVLGDTLGTLWKQNPDSDHAPGTYAAWFRYGTLHWVPVDPCPRLDFQVIEPYKIGPLLREM</sequence>
<reference evidence="1 2" key="1">
    <citation type="submission" date="2015-07" db="EMBL/GenBank/DDBJ databases">
        <title>The genome of the fungus Escovopsis weberi, a specialized disease agent of ant agriculture.</title>
        <authorList>
            <person name="de Man T.J."/>
            <person name="Stajich J.E."/>
            <person name="Kubicek C.P."/>
            <person name="Chenthamara K."/>
            <person name="Atanasova L."/>
            <person name="Druzhinina I.S."/>
            <person name="Birnbaum S."/>
            <person name="Barribeau S.M."/>
            <person name="Teiling C."/>
            <person name="Suen G."/>
            <person name="Currie C."/>
            <person name="Gerardo N.M."/>
        </authorList>
    </citation>
    <scope>NUCLEOTIDE SEQUENCE [LARGE SCALE GENOMIC DNA]</scope>
</reference>
<dbReference type="InterPro" id="IPR029044">
    <property type="entry name" value="Nucleotide-diphossugar_trans"/>
</dbReference>
<dbReference type="EMBL" id="LGSR01000020">
    <property type="protein sequence ID" value="KOS19806.1"/>
    <property type="molecule type" value="Genomic_DNA"/>
</dbReference>
<gene>
    <name evidence="1" type="ORF">ESCO_001074</name>
</gene>
<proteinExistence type="predicted"/>
<evidence type="ECO:0000313" key="1">
    <source>
        <dbReference type="EMBL" id="KOS19806.1"/>
    </source>
</evidence>
<name>A0A0M8MUR9_ESCWE</name>
<keyword evidence="2" id="KW-1185">Reference proteome</keyword>